<accession>A0A1Y1XEE9</accession>
<protein>
    <submittedName>
        <fullName evidence="3">Uncharacterized protein</fullName>
    </submittedName>
</protein>
<organism evidence="3 4">
    <name type="scientific">Anaeromyces robustus</name>
    <dbReference type="NCBI Taxonomy" id="1754192"/>
    <lineage>
        <taxon>Eukaryota</taxon>
        <taxon>Fungi</taxon>
        <taxon>Fungi incertae sedis</taxon>
        <taxon>Chytridiomycota</taxon>
        <taxon>Chytridiomycota incertae sedis</taxon>
        <taxon>Neocallimastigomycetes</taxon>
        <taxon>Neocallimastigales</taxon>
        <taxon>Neocallimastigaceae</taxon>
        <taxon>Anaeromyces</taxon>
    </lineage>
</organism>
<keyword evidence="2" id="KW-0732">Signal</keyword>
<dbReference type="OrthoDB" id="9986700at2759"/>
<evidence type="ECO:0000313" key="4">
    <source>
        <dbReference type="Proteomes" id="UP000193944"/>
    </source>
</evidence>
<sequence>MKFNLIFLFGLILLLISNIVDAKCTVKKIKNVKNVRDLNQENDESNIEINYHIADAEEAANLLLSNRDYYENLNQNDFNFRLQILNATLEELEELVKREVRDFTEKEKTIIDNCFLIKNIKRICKERGYTLPPLNDIVFAKTTSREEYGSNAYTHGTEIYLGETLFEMEDEYLDIYVNGIISHEIFHCLTRKYPNFRRDMYSIIGFTIVEKDFEFPKETADRIISNPDVEHHNSYATFEINGEKKDCTLIFTTVRPFEKEGDSFFDTDLQMTGVVPINDLYTIYDANDVSNFWDVLESNTLYAIDPEETLADNFMYTIIMGLDGMDYSTPRIIESIDAYLKSYKL</sequence>
<evidence type="ECO:0000313" key="3">
    <source>
        <dbReference type="EMBL" id="ORX84151.1"/>
    </source>
</evidence>
<dbReference type="AlphaFoldDB" id="A0A1Y1XEE9"/>
<feature type="signal peptide" evidence="2">
    <location>
        <begin position="1"/>
        <end position="22"/>
    </location>
</feature>
<evidence type="ECO:0000256" key="1">
    <source>
        <dbReference type="SAM" id="Coils"/>
    </source>
</evidence>
<proteinExistence type="predicted"/>
<gene>
    <name evidence="3" type="ORF">BCR32DRAFT_307216</name>
</gene>
<dbReference type="Proteomes" id="UP000193944">
    <property type="component" value="Unassembled WGS sequence"/>
</dbReference>
<comment type="caution">
    <text evidence="3">The sequence shown here is derived from an EMBL/GenBank/DDBJ whole genome shotgun (WGS) entry which is preliminary data.</text>
</comment>
<name>A0A1Y1XEE9_9FUNG</name>
<reference evidence="3 4" key="2">
    <citation type="submission" date="2016-08" db="EMBL/GenBank/DDBJ databases">
        <title>Pervasive Adenine N6-methylation of Active Genes in Fungi.</title>
        <authorList>
            <consortium name="DOE Joint Genome Institute"/>
            <person name="Mondo S.J."/>
            <person name="Dannebaum R.O."/>
            <person name="Kuo R.C."/>
            <person name="Labutti K."/>
            <person name="Haridas S."/>
            <person name="Kuo A."/>
            <person name="Salamov A."/>
            <person name="Ahrendt S.R."/>
            <person name="Lipzen A."/>
            <person name="Sullivan W."/>
            <person name="Andreopoulos W.B."/>
            <person name="Clum A."/>
            <person name="Lindquist E."/>
            <person name="Daum C."/>
            <person name="Ramamoorthy G.K."/>
            <person name="Gryganskyi A."/>
            <person name="Culley D."/>
            <person name="Magnuson J.K."/>
            <person name="James T.Y."/>
            <person name="O'Malley M.A."/>
            <person name="Stajich J.E."/>
            <person name="Spatafora J.W."/>
            <person name="Visel A."/>
            <person name="Grigoriev I.V."/>
        </authorList>
    </citation>
    <scope>NUCLEOTIDE SEQUENCE [LARGE SCALE GENOMIC DNA]</scope>
    <source>
        <strain evidence="3 4">S4</strain>
    </source>
</reference>
<evidence type="ECO:0000256" key="2">
    <source>
        <dbReference type="SAM" id="SignalP"/>
    </source>
</evidence>
<reference evidence="3 4" key="1">
    <citation type="submission" date="2016-08" db="EMBL/GenBank/DDBJ databases">
        <title>A Parts List for Fungal Cellulosomes Revealed by Comparative Genomics.</title>
        <authorList>
            <consortium name="DOE Joint Genome Institute"/>
            <person name="Haitjema C.H."/>
            <person name="Gilmore S.P."/>
            <person name="Henske J.K."/>
            <person name="Solomon K.V."/>
            <person name="De Groot R."/>
            <person name="Kuo A."/>
            <person name="Mondo S.J."/>
            <person name="Salamov A.A."/>
            <person name="Labutti K."/>
            <person name="Zhao Z."/>
            <person name="Chiniquy J."/>
            <person name="Barry K."/>
            <person name="Brewer H.M."/>
            <person name="Purvine S.O."/>
            <person name="Wright A.T."/>
            <person name="Boxma B."/>
            <person name="Van Alen T."/>
            <person name="Hackstein J.H."/>
            <person name="Baker S.E."/>
            <person name="Grigoriev I.V."/>
            <person name="O'Malley M.A."/>
        </authorList>
    </citation>
    <scope>NUCLEOTIDE SEQUENCE [LARGE SCALE GENOMIC DNA]</scope>
    <source>
        <strain evidence="3 4">S4</strain>
    </source>
</reference>
<feature type="chain" id="PRO_5011000570" evidence="2">
    <location>
        <begin position="23"/>
        <end position="345"/>
    </location>
</feature>
<feature type="coiled-coil region" evidence="1">
    <location>
        <begin position="82"/>
        <end position="109"/>
    </location>
</feature>
<dbReference type="EMBL" id="MCFG01000058">
    <property type="protein sequence ID" value="ORX84151.1"/>
    <property type="molecule type" value="Genomic_DNA"/>
</dbReference>
<keyword evidence="4" id="KW-1185">Reference proteome</keyword>
<keyword evidence="1" id="KW-0175">Coiled coil</keyword>